<dbReference type="OrthoDB" id="10434837at2759"/>
<dbReference type="RefSeq" id="XP_001591327.1">
    <property type="nucleotide sequence ID" value="XM_001591277.1"/>
</dbReference>
<dbReference type="Proteomes" id="UP000177798">
    <property type="component" value="Chromosome 11"/>
</dbReference>
<dbReference type="VEuPathDB" id="FungiDB:sscle_11g082090"/>
<evidence type="ECO:0000313" key="3">
    <source>
        <dbReference type="Proteomes" id="UP000177798"/>
    </source>
</evidence>
<evidence type="ECO:0000256" key="1">
    <source>
        <dbReference type="SAM" id="MobiDB-lite"/>
    </source>
</evidence>
<sequence length="152" mass="16642">MSTKDTFREITTTGIDDDLSATHMFLETQLTTGGGIKIWTPKIESGTTITAGNKRGAMYASDHPVSTHGATDLGDAMYPEGTRTTVDKKRDTSSAVRFKKTTKATCKARDGSMVRMRTIDTRVSRNVEERKCEEGEMGGATDRGKEGDARKR</sequence>
<feature type="region of interest" description="Disordered" evidence="1">
    <location>
        <begin position="63"/>
        <end position="96"/>
    </location>
</feature>
<name>A0A1D9QEX5_SCLS1</name>
<proteinExistence type="predicted"/>
<reference evidence="3" key="1">
    <citation type="journal article" date="2017" name="Genome Biol. Evol.">
        <title>The complete genome sequence of the phytopathogenic fungus Sclerotinia sclerotiorum reveals insights into the genome architecture of broad host range pathogens.</title>
        <authorList>
            <person name="Derbyshire M."/>
            <person name="Denton-Giles M."/>
            <person name="Hegedus D."/>
            <person name="Seifbarghy S."/>
            <person name="Rollins J."/>
            <person name="van Kan J."/>
            <person name="Seidl M.F."/>
            <person name="Faino L."/>
            <person name="Mbengue M."/>
            <person name="Navaud O."/>
            <person name="Raffaele S."/>
            <person name="Hammond-Kosack K."/>
            <person name="Heard S."/>
            <person name="Oliver R."/>
        </authorList>
    </citation>
    <scope>NUCLEOTIDE SEQUENCE [LARGE SCALE GENOMIC DNA]</scope>
    <source>
        <strain evidence="3">ATCC 18683 / 1980 / Ss-1</strain>
    </source>
</reference>
<dbReference type="AlphaFoldDB" id="A0A1D9QEX5"/>
<accession>A0A1D9QEX5</accession>
<feature type="region of interest" description="Disordered" evidence="1">
    <location>
        <begin position="121"/>
        <end position="152"/>
    </location>
</feature>
<feature type="compositionally biased region" description="Basic and acidic residues" evidence="1">
    <location>
        <begin position="142"/>
        <end position="152"/>
    </location>
</feature>
<dbReference type="KEGG" id="ssl:SS1G_07953"/>
<evidence type="ECO:0000313" key="2">
    <source>
        <dbReference type="EMBL" id="APA13439.1"/>
    </source>
</evidence>
<protein>
    <submittedName>
        <fullName evidence="2">Uncharacterized protein</fullName>
    </submittedName>
</protein>
<gene>
    <name evidence="2" type="ORF">sscle_11g082090</name>
</gene>
<dbReference type="EMBL" id="CP017824">
    <property type="protein sequence ID" value="APA13439.1"/>
    <property type="molecule type" value="Genomic_DNA"/>
</dbReference>
<organism evidence="2 3">
    <name type="scientific">Sclerotinia sclerotiorum (strain ATCC 18683 / 1980 / Ss-1)</name>
    <name type="common">White mold</name>
    <name type="synonym">Whetzelinia sclerotiorum</name>
    <dbReference type="NCBI Taxonomy" id="665079"/>
    <lineage>
        <taxon>Eukaryota</taxon>
        <taxon>Fungi</taxon>
        <taxon>Dikarya</taxon>
        <taxon>Ascomycota</taxon>
        <taxon>Pezizomycotina</taxon>
        <taxon>Leotiomycetes</taxon>
        <taxon>Helotiales</taxon>
        <taxon>Sclerotiniaceae</taxon>
        <taxon>Sclerotinia</taxon>
    </lineage>
</organism>
<feature type="compositionally biased region" description="Basic and acidic residues" evidence="1">
    <location>
        <begin position="121"/>
        <end position="134"/>
    </location>
</feature>